<dbReference type="Pfam" id="PF03171">
    <property type="entry name" value="2OG-FeII_Oxy"/>
    <property type="match status" value="1"/>
</dbReference>
<dbReference type="AlphaFoldDB" id="A0AAV5CRU0"/>
<evidence type="ECO:0000256" key="2">
    <source>
        <dbReference type="ARBA" id="ARBA00022723"/>
    </source>
</evidence>
<dbReference type="PRINTS" id="PR00682">
    <property type="entry name" value="IPNSYNTHASE"/>
</dbReference>
<dbReference type="GO" id="GO:0016491">
    <property type="term" value="F:oxidoreductase activity"/>
    <property type="evidence" value="ECO:0007669"/>
    <property type="project" value="UniProtKB-KW"/>
</dbReference>
<dbReference type="FunFam" id="2.60.120.330:FF:000018">
    <property type="entry name" value="2-oxoglutarate (2OG) and Fe(II)-dependent oxygenase superfamily protein"/>
    <property type="match status" value="1"/>
</dbReference>
<dbReference type="GO" id="GO:0046872">
    <property type="term" value="F:metal ion binding"/>
    <property type="evidence" value="ECO:0007669"/>
    <property type="project" value="UniProtKB-KW"/>
</dbReference>
<comment type="caution">
    <text evidence="7">The sequence shown here is derived from an EMBL/GenBank/DDBJ whole genome shotgun (WGS) entry which is preliminary data.</text>
</comment>
<dbReference type="EMBL" id="BQKI01000008">
    <property type="protein sequence ID" value="GJN00771.1"/>
    <property type="molecule type" value="Genomic_DNA"/>
</dbReference>
<dbReference type="Proteomes" id="UP001054889">
    <property type="component" value="Unassembled WGS sequence"/>
</dbReference>
<gene>
    <name evidence="7" type="primary">ga17978</name>
    <name evidence="7" type="ORF">PR202_ga17978</name>
</gene>
<evidence type="ECO:0000256" key="5">
    <source>
        <dbReference type="RuleBase" id="RU003682"/>
    </source>
</evidence>
<dbReference type="InterPro" id="IPR005123">
    <property type="entry name" value="Oxoglu/Fe-dep_dioxygenase_dom"/>
</dbReference>
<sequence>MADHDSWRIPSTVQEPPSRYLIPEQERLGGQQLVGEEMPEPVPFIDLRRLLAFDGAEEEAAKLRSALQNWGFFLVTNHGIEASLIDAVVAASREFFLQSLAQKREYSNLIEGKQWQLQGYGNDPVKSQDQILDWSDRLHLRVEPEDERDLALWPRHPESFRDILHEYTLNCKTVKDGILRAMAKLLELDDDCLINQFGEKGSTYARFNYYPACPRPDLVLGIRPHCDVCVLTLLLMDKDVGGLQVLRDGTWYSVPPVRDYALLVNVGVSMEIMTNGIFRGPVHRVVTNSEKERMSLAMFYAADLEKEIEPIAELLDENQPIRYKKIKCKDFVSAHYEYFSKRERVIESLKI</sequence>
<keyword evidence="8" id="KW-1185">Reference proteome</keyword>
<proteinExistence type="inferred from homology"/>
<reference evidence="7" key="1">
    <citation type="journal article" date="2018" name="DNA Res.">
        <title>Multiple hybrid de novo genome assembly of finger millet, an orphan allotetraploid crop.</title>
        <authorList>
            <person name="Hatakeyama M."/>
            <person name="Aluri S."/>
            <person name="Balachadran M.T."/>
            <person name="Sivarajan S.R."/>
            <person name="Patrignani A."/>
            <person name="Gruter S."/>
            <person name="Poveda L."/>
            <person name="Shimizu-Inatsugi R."/>
            <person name="Baeten J."/>
            <person name="Francoijs K.J."/>
            <person name="Nataraja K.N."/>
            <person name="Reddy Y.A.N."/>
            <person name="Phadnis S."/>
            <person name="Ravikumar R.L."/>
            <person name="Schlapbach R."/>
            <person name="Sreeman S.M."/>
            <person name="Shimizu K.K."/>
        </authorList>
    </citation>
    <scope>NUCLEOTIDE SEQUENCE</scope>
</reference>
<evidence type="ECO:0000313" key="8">
    <source>
        <dbReference type="Proteomes" id="UP001054889"/>
    </source>
</evidence>
<dbReference type="Pfam" id="PF14226">
    <property type="entry name" value="DIOX_N"/>
    <property type="match status" value="1"/>
</dbReference>
<dbReference type="Gene3D" id="2.60.120.330">
    <property type="entry name" value="B-lactam Antibiotic, Isopenicillin N Synthase, Chain"/>
    <property type="match status" value="1"/>
</dbReference>
<evidence type="ECO:0000256" key="4">
    <source>
        <dbReference type="ARBA" id="ARBA00023004"/>
    </source>
</evidence>
<dbReference type="InterPro" id="IPR050295">
    <property type="entry name" value="Plant_2OG-oxidoreductases"/>
</dbReference>
<name>A0AAV5CRU0_ELECO</name>
<keyword evidence="4 5" id="KW-0408">Iron</keyword>
<evidence type="ECO:0000259" key="6">
    <source>
        <dbReference type="PROSITE" id="PS51471"/>
    </source>
</evidence>
<keyword evidence="3 5" id="KW-0560">Oxidoreductase</keyword>
<comment type="similarity">
    <text evidence="1 5">Belongs to the iron/ascorbate-dependent oxidoreductase family.</text>
</comment>
<organism evidence="7 8">
    <name type="scientific">Eleusine coracana subsp. coracana</name>
    <dbReference type="NCBI Taxonomy" id="191504"/>
    <lineage>
        <taxon>Eukaryota</taxon>
        <taxon>Viridiplantae</taxon>
        <taxon>Streptophyta</taxon>
        <taxon>Embryophyta</taxon>
        <taxon>Tracheophyta</taxon>
        <taxon>Spermatophyta</taxon>
        <taxon>Magnoliopsida</taxon>
        <taxon>Liliopsida</taxon>
        <taxon>Poales</taxon>
        <taxon>Poaceae</taxon>
        <taxon>PACMAD clade</taxon>
        <taxon>Chloridoideae</taxon>
        <taxon>Cynodonteae</taxon>
        <taxon>Eleusininae</taxon>
        <taxon>Eleusine</taxon>
    </lineage>
</organism>
<dbReference type="PANTHER" id="PTHR47991">
    <property type="entry name" value="OXOGLUTARATE/IRON-DEPENDENT DIOXYGENASE"/>
    <property type="match status" value="1"/>
</dbReference>
<evidence type="ECO:0000256" key="3">
    <source>
        <dbReference type="ARBA" id="ARBA00023002"/>
    </source>
</evidence>
<keyword evidence="2 5" id="KW-0479">Metal-binding</keyword>
<evidence type="ECO:0000313" key="7">
    <source>
        <dbReference type="EMBL" id="GJN00771.1"/>
    </source>
</evidence>
<dbReference type="InterPro" id="IPR026992">
    <property type="entry name" value="DIOX_N"/>
</dbReference>
<dbReference type="InterPro" id="IPR027443">
    <property type="entry name" value="IPNS-like_sf"/>
</dbReference>
<reference evidence="7" key="2">
    <citation type="submission" date="2021-12" db="EMBL/GenBank/DDBJ databases">
        <title>Resequencing data analysis of finger millet.</title>
        <authorList>
            <person name="Hatakeyama M."/>
            <person name="Aluri S."/>
            <person name="Balachadran M.T."/>
            <person name="Sivarajan S.R."/>
            <person name="Poveda L."/>
            <person name="Shimizu-Inatsugi R."/>
            <person name="Schlapbach R."/>
            <person name="Sreeman S.M."/>
            <person name="Shimizu K.K."/>
        </authorList>
    </citation>
    <scope>NUCLEOTIDE SEQUENCE</scope>
</reference>
<accession>A0AAV5CRU0</accession>
<dbReference type="SUPFAM" id="SSF51197">
    <property type="entry name" value="Clavaminate synthase-like"/>
    <property type="match status" value="1"/>
</dbReference>
<evidence type="ECO:0000256" key="1">
    <source>
        <dbReference type="ARBA" id="ARBA00008056"/>
    </source>
</evidence>
<dbReference type="PROSITE" id="PS51471">
    <property type="entry name" value="FE2OG_OXY"/>
    <property type="match status" value="1"/>
</dbReference>
<protein>
    <recommendedName>
        <fullName evidence="6">Fe2OG dioxygenase domain-containing protein</fullName>
    </recommendedName>
</protein>
<feature type="domain" description="Fe2OG dioxygenase" evidence="6">
    <location>
        <begin position="201"/>
        <end position="302"/>
    </location>
</feature>
<dbReference type="InterPro" id="IPR044861">
    <property type="entry name" value="IPNS-like_FE2OG_OXY"/>
</dbReference>